<evidence type="ECO:0000313" key="3">
    <source>
        <dbReference type="Proteomes" id="UP000499080"/>
    </source>
</evidence>
<accession>A0A4Y2AKD7</accession>
<protein>
    <submittedName>
        <fullName evidence="2">Uncharacterized protein</fullName>
    </submittedName>
</protein>
<sequence length="125" mass="14007">MSLTSIIIKSPLTDPWLQRAKRGSLVLSQKRFIKSKALLLRPDIISSHRTRPQLRGTMVGTQSPGIARLNHYFPHPQSPGNRSNPTQPCPSRILQNDTRATAGRPPIIFTFTPKEITITSRNQNS</sequence>
<feature type="region of interest" description="Disordered" evidence="1">
    <location>
        <begin position="72"/>
        <end position="106"/>
    </location>
</feature>
<organism evidence="2 3">
    <name type="scientific">Araneus ventricosus</name>
    <name type="common">Orbweaver spider</name>
    <name type="synonym">Epeira ventricosa</name>
    <dbReference type="NCBI Taxonomy" id="182803"/>
    <lineage>
        <taxon>Eukaryota</taxon>
        <taxon>Metazoa</taxon>
        <taxon>Ecdysozoa</taxon>
        <taxon>Arthropoda</taxon>
        <taxon>Chelicerata</taxon>
        <taxon>Arachnida</taxon>
        <taxon>Araneae</taxon>
        <taxon>Araneomorphae</taxon>
        <taxon>Entelegynae</taxon>
        <taxon>Araneoidea</taxon>
        <taxon>Araneidae</taxon>
        <taxon>Araneus</taxon>
    </lineage>
</organism>
<reference evidence="2 3" key="1">
    <citation type="journal article" date="2019" name="Sci. Rep.">
        <title>Orb-weaving spider Araneus ventricosus genome elucidates the spidroin gene catalogue.</title>
        <authorList>
            <person name="Kono N."/>
            <person name="Nakamura H."/>
            <person name="Ohtoshi R."/>
            <person name="Moran D.A.P."/>
            <person name="Shinohara A."/>
            <person name="Yoshida Y."/>
            <person name="Fujiwara M."/>
            <person name="Mori M."/>
            <person name="Tomita M."/>
            <person name="Arakawa K."/>
        </authorList>
    </citation>
    <scope>NUCLEOTIDE SEQUENCE [LARGE SCALE GENOMIC DNA]</scope>
</reference>
<comment type="caution">
    <text evidence="2">The sequence shown here is derived from an EMBL/GenBank/DDBJ whole genome shotgun (WGS) entry which is preliminary data.</text>
</comment>
<name>A0A4Y2AKD7_ARAVE</name>
<evidence type="ECO:0000313" key="2">
    <source>
        <dbReference type="EMBL" id="GBL80180.1"/>
    </source>
</evidence>
<dbReference type="Proteomes" id="UP000499080">
    <property type="component" value="Unassembled WGS sequence"/>
</dbReference>
<dbReference type="AlphaFoldDB" id="A0A4Y2AKD7"/>
<keyword evidence="3" id="KW-1185">Reference proteome</keyword>
<gene>
    <name evidence="2" type="ORF">AVEN_137394_1</name>
</gene>
<evidence type="ECO:0000256" key="1">
    <source>
        <dbReference type="SAM" id="MobiDB-lite"/>
    </source>
</evidence>
<dbReference type="EMBL" id="BGPR01080759">
    <property type="protein sequence ID" value="GBL80180.1"/>
    <property type="molecule type" value="Genomic_DNA"/>
</dbReference>
<proteinExistence type="predicted"/>